<evidence type="ECO:0000313" key="1">
    <source>
        <dbReference type="EMBL" id="KAL0187626.1"/>
    </source>
</evidence>
<name>A0ABD0QNF9_CIRMR</name>
<gene>
    <name evidence="1" type="ORF">M9458_014725</name>
</gene>
<feature type="non-terminal residue" evidence="1">
    <location>
        <position position="1"/>
    </location>
</feature>
<reference evidence="1 2" key="1">
    <citation type="submission" date="2024-05" db="EMBL/GenBank/DDBJ databases">
        <title>Genome sequencing and assembly of Indian major carp, Cirrhinus mrigala (Hamilton, 1822).</title>
        <authorList>
            <person name="Mohindra V."/>
            <person name="Chowdhury L.M."/>
            <person name="Lal K."/>
            <person name="Jena J.K."/>
        </authorList>
    </citation>
    <scope>NUCLEOTIDE SEQUENCE [LARGE SCALE GENOMIC DNA]</scope>
    <source>
        <strain evidence="1">CM1030</strain>
        <tissue evidence="1">Blood</tissue>
    </source>
</reference>
<evidence type="ECO:0000313" key="2">
    <source>
        <dbReference type="Proteomes" id="UP001529510"/>
    </source>
</evidence>
<sequence length="75" mass="8150">AEFLEVVGQELVYVLPYTGATNGSFASLFKELDLEKSALGVTSYGISDTSLEEVHVRVTSVTITLVIRFVSTTLH</sequence>
<comment type="caution">
    <text evidence="1">The sequence shown here is derived from an EMBL/GenBank/DDBJ whole genome shotgun (WGS) entry which is preliminary data.</text>
</comment>
<protein>
    <submittedName>
        <fullName evidence="1">Uncharacterized protein</fullName>
    </submittedName>
</protein>
<dbReference type="EMBL" id="JAMKFB020000007">
    <property type="protein sequence ID" value="KAL0187626.1"/>
    <property type="molecule type" value="Genomic_DNA"/>
</dbReference>
<accession>A0ABD0QNF9</accession>
<keyword evidence="2" id="KW-1185">Reference proteome</keyword>
<dbReference type="Proteomes" id="UP001529510">
    <property type="component" value="Unassembled WGS sequence"/>
</dbReference>
<organism evidence="1 2">
    <name type="scientific">Cirrhinus mrigala</name>
    <name type="common">Mrigala</name>
    <dbReference type="NCBI Taxonomy" id="683832"/>
    <lineage>
        <taxon>Eukaryota</taxon>
        <taxon>Metazoa</taxon>
        <taxon>Chordata</taxon>
        <taxon>Craniata</taxon>
        <taxon>Vertebrata</taxon>
        <taxon>Euteleostomi</taxon>
        <taxon>Actinopterygii</taxon>
        <taxon>Neopterygii</taxon>
        <taxon>Teleostei</taxon>
        <taxon>Ostariophysi</taxon>
        <taxon>Cypriniformes</taxon>
        <taxon>Cyprinidae</taxon>
        <taxon>Labeoninae</taxon>
        <taxon>Labeonini</taxon>
        <taxon>Cirrhinus</taxon>
    </lineage>
</organism>
<dbReference type="AlphaFoldDB" id="A0ABD0QNF9"/>
<proteinExistence type="predicted"/>